<dbReference type="InterPro" id="IPR017850">
    <property type="entry name" value="Alkaline_phosphatase_core_sf"/>
</dbReference>
<dbReference type="PANTHER" id="PTHR42693:SF53">
    <property type="entry name" value="ENDO-4-O-SULFATASE"/>
    <property type="match status" value="1"/>
</dbReference>
<dbReference type="InterPro" id="IPR024607">
    <property type="entry name" value="Sulfatase_CS"/>
</dbReference>
<dbReference type="GO" id="GO:0004065">
    <property type="term" value="F:arylsulfatase activity"/>
    <property type="evidence" value="ECO:0007669"/>
    <property type="project" value="TreeGrafter"/>
</dbReference>
<organism evidence="6">
    <name type="scientific">marine sediment metagenome</name>
    <dbReference type="NCBI Taxonomy" id="412755"/>
    <lineage>
        <taxon>unclassified sequences</taxon>
        <taxon>metagenomes</taxon>
        <taxon>ecological metagenomes</taxon>
    </lineage>
</organism>
<gene>
    <name evidence="6" type="ORF">LCGC14_2757410</name>
</gene>
<keyword evidence="4" id="KW-0106">Calcium</keyword>
<evidence type="ECO:0000256" key="2">
    <source>
        <dbReference type="ARBA" id="ARBA00022723"/>
    </source>
</evidence>
<evidence type="ECO:0000256" key="1">
    <source>
        <dbReference type="ARBA" id="ARBA00008779"/>
    </source>
</evidence>
<dbReference type="PROSITE" id="PS51257">
    <property type="entry name" value="PROKAR_LIPOPROTEIN"/>
    <property type="match status" value="1"/>
</dbReference>
<name>A0A0F9BRN1_9ZZZZ</name>
<dbReference type="Pfam" id="PF00884">
    <property type="entry name" value="Sulfatase"/>
    <property type="match status" value="1"/>
</dbReference>
<feature type="non-terminal residue" evidence="6">
    <location>
        <position position="401"/>
    </location>
</feature>
<evidence type="ECO:0000313" key="6">
    <source>
        <dbReference type="EMBL" id="KKK87021.1"/>
    </source>
</evidence>
<proteinExistence type="inferred from homology"/>
<evidence type="ECO:0000259" key="5">
    <source>
        <dbReference type="Pfam" id="PF00884"/>
    </source>
</evidence>
<dbReference type="PANTHER" id="PTHR42693">
    <property type="entry name" value="ARYLSULFATASE FAMILY MEMBER"/>
    <property type="match status" value="1"/>
</dbReference>
<dbReference type="SUPFAM" id="SSF53649">
    <property type="entry name" value="Alkaline phosphatase-like"/>
    <property type="match status" value="1"/>
</dbReference>
<dbReference type="InterPro" id="IPR000917">
    <property type="entry name" value="Sulfatase_N"/>
</dbReference>
<accession>A0A0F9BRN1</accession>
<dbReference type="EMBL" id="LAZR01050591">
    <property type="protein sequence ID" value="KKK87021.1"/>
    <property type="molecule type" value="Genomic_DNA"/>
</dbReference>
<reference evidence="6" key="1">
    <citation type="journal article" date="2015" name="Nature">
        <title>Complex archaea that bridge the gap between prokaryotes and eukaryotes.</title>
        <authorList>
            <person name="Spang A."/>
            <person name="Saw J.H."/>
            <person name="Jorgensen S.L."/>
            <person name="Zaremba-Niedzwiedzka K."/>
            <person name="Martijn J."/>
            <person name="Lind A.E."/>
            <person name="van Eijk R."/>
            <person name="Schleper C."/>
            <person name="Guy L."/>
            <person name="Ettema T.J."/>
        </authorList>
    </citation>
    <scope>NUCLEOTIDE SEQUENCE</scope>
</reference>
<keyword evidence="2" id="KW-0479">Metal-binding</keyword>
<feature type="domain" description="Sulfatase N-terminal" evidence="5">
    <location>
        <begin position="27"/>
        <end position="328"/>
    </location>
</feature>
<keyword evidence="3" id="KW-0378">Hydrolase</keyword>
<evidence type="ECO:0000256" key="3">
    <source>
        <dbReference type="ARBA" id="ARBA00022801"/>
    </source>
</evidence>
<dbReference type="PROSITE" id="PS00149">
    <property type="entry name" value="SULFATASE_2"/>
    <property type="match status" value="1"/>
</dbReference>
<dbReference type="Gene3D" id="3.40.720.10">
    <property type="entry name" value="Alkaline Phosphatase, subunit A"/>
    <property type="match status" value="1"/>
</dbReference>
<dbReference type="AlphaFoldDB" id="A0A0F9BRN1"/>
<evidence type="ECO:0000256" key="4">
    <source>
        <dbReference type="ARBA" id="ARBA00022837"/>
    </source>
</evidence>
<dbReference type="InterPro" id="IPR050738">
    <property type="entry name" value="Sulfatase"/>
</dbReference>
<comment type="caution">
    <text evidence="6">The sequence shown here is derived from an EMBL/GenBank/DDBJ whole genome shotgun (WGS) entry which is preliminary data.</text>
</comment>
<comment type="similarity">
    <text evidence="1">Belongs to the sulfatase family.</text>
</comment>
<protein>
    <recommendedName>
        <fullName evidence="5">Sulfatase N-terminal domain-containing protein</fullName>
    </recommendedName>
</protein>
<sequence length="401" mass="45101">MKDIAKFVVVGALLIGCGSSSPTPQRPNFILILSDDMGFSDLGCYGGEVLTPNLDRLAQDGLRFTNFYNAARCCPSRAALLTGLYPHQTGLGYMTSVDYHLPGYRADLNEQCVTIAEALKSAGYHTYMSGKWHLTHSLFEEGPGSAWPLQRGFDRFYGTLIAAGSFWDPITLMRDNKKIQPEGDFYYTEAISENAADFIRESEPGEPFFLYTAYTAPHWPIHARREVIEEYNGRFSAGWEQLRLERYQRLLELGIIDTGWELSPGDTAKSGKWEDSSQKEWEQRRMEVYAAMIDHLDRGVGQIVDALEEKGELENTLILFLSDNGGEDLEHRNGEIGNSGRPWNIMVYVPLKTRDGREVTAGDIPGVMPGPDDTYQGYGQWANLSNTPFRKYKTYVHEGGI</sequence>
<dbReference type="GO" id="GO:0046872">
    <property type="term" value="F:metal ion binding"/>
    <property type="evidence" value="ECO:0007669"/>
    <property type="project" value="UniProtKB-KW"/>
</dbReference>